<dbReference type="Pfam" id="PF00005">
    <property type="entry name" value="ABC_tran"/>
    <property type="match status" value="1"/>
</dbReference>
<dbReference type="InterPro" id="IPR017871">
    <property type="entry name" value="ABC_transporter-like_CS"/>
</dbReference>
<dbReference type="Proteomes" id="UP000294558">
    <property type="component" value="Unassembled WGS sequence"/>
</dbReference>
<dbReference type="AlphaFoldDB" id="A0A4R7I409"/>
<dbReference type="InterPro" id="IPR027417">
    <property type="entry name" value="P-loop_NTPase"/>
</dbReference>
<dbReference type="SMART" id="SM00382">
    <property type="entry name" value="AAA"/>
    <property type="match status" value="1"/>
</dbReference>
<protein>
    <submittedName>
        <fullName evidence="4">Phosphonate transport system ATP-binding protein</fullName>
    </submittedName>
</protein>
<dbReference type="PANTHER" id="PTHR24220:SF659">
    <property type="entry name" value="TRANSPORTER, PUTATIVE-RELATED"/>
    <property type="match status" value="1"/>
</dbReference>
<evidence type="ECO:0000313" key="5">
    <source>
        <dbReference type="Proteomes" id="UP000294558"/>
    </source>
</evidence>
<dbReference type="SUPFAM" id="SSF52540">
    <property type="entry name" value="P-loop containing nucleoside triphosphate hydrolases"/>
    <property type="match status" value="1"/>
</dbReference>
<keyword evidence="2 4" id="KW-0067">ATP-binding</keyword>
<accession>A0A4R7I409</accession>
<dbReference type="InterPro" id="IPR015854">
    <property type="entry name" value="ABC_transpr_LolD-like"/>
</dbReference>
<dbReference type="RefSeq" id="WP_133870618.1">
    <property type="nucleotide sequence ID" value="NZ_SOAU01000001.1"/>
</dbReference>
<dbReference type="OrthoDB" id="3190580at2"/>
<dbReference type="GO" id="GO:0016887">
    <property type="term" value="F:ATP hydrolysis activity"/>
    <property type="evidence" value="ECO:0007669"/>
    <property type="project" value="InterPro"/>
</dbReference>
<feature type="domain" description="ABC transporter" evidence="3">
    <location>
        <begin position="6"/>
        <end position="252"/>
    </location>
</feature>
<dbReference type="Gene3D" id="3.40.50.300">
    <property type="entry name" value="P-loop containing nucleotide triphosphate hydrolases"/>
    <property type="match status" value="1"/>
</dbReference>
<comment type="caution">
    <text evidence="4">The sequence shown here is derived from an EMBL/GenBank/DDBJ whole genome shotgun (WGS) entry which is preliminary data.</text>
</comment>
<reference evidence="4 5" key="1">
    <citation type="submission" date="2019-03" db="EMBL/GenBank/DDBJ databases">
        <title>Sequencing the genomes of 1000 actinobacteria strains.</title>
        <authorList>
            <person name="Klenk H.-P."/>
        </authorList>
    </citation>
    <scope>NUCLEOTIDE SEQUENCE [LARGE SCALE GENOMIC DNA]</scope>
    <source>
        <strain evidence="4 5">DSM 18936</strain>
    </source>
</reference>
<dbReference type="InterPro" id="IPR003439">
    <property type="entry name" value="ABC_transporter-like_ATP-bd"/>
</dbReference>
<dbReference type="GO" id="GO:0022857">
    <property type="term" value="F:transmembrane transporter activity"/>
    <property type="evidence" value="ECO:0007669"/>
    <property type="project" value="TreeGrafter"/>
</dbReference>
<dbReference type="GO" id="GO:0005524">
    <property type="term" value="F:ATP binding"/>
    <property type="evidence" value="ECO:0007669"/>
    <property type="project" value="UniProtKB-KW"/>
</dbReference>
<evidence type="ECO:0000256" key="1">
    <source>
        <dbReference type="ARBA" id="ARBA00022741"/>
    </source>
</evidence>
<evidence type="ECO:0000259" key="3">
    <source>
        <dbReference type="PROSITE" id="PS50893"/>
    </source>
</evidence>
<dbReference type="PROSITE" id="PS00211">
    <property type="entry name" value="ABC_TRANSPORTER_1"/>
    <property type="match status" value="1"/>
</dbReference>
<dbReference type="PROSITE" id="PS50893">
    <property type="entry name" value="ABC_TRANSPORTER_2"/>
    <property type="match status" value="1"/>
</dbReference>
<proteinExistence type="predicted"/>
<gene>
    <name evidence="4" type="ORF">BDK89_4017</name>
</gene>
<keyword evidence="1" id="KW-0547">Nucleotide-binding</keyword>
<sequence length="252" mass="26735">MSTPAVRLSGVDVTYPNGTHALVGVDLTIDVGERVALVGPSGGGKSTLLNLLSGRLLLDGADVAGEVGVLGADPGALRGRKRRRQAVRVGTVRQGLDLVGPLRVVHNVNAGRLGTWSAVRSLVSLARPAERAEAASAVERFGLDPALLDVTVDELSGGQRQRVAVARVFRQAPELLLADEPIASLDPGLSELVLEMVVDPTAPWSTSIVSLHQPDFARRFATRVVGVRDGRVAFDVPVEQLTERHLATVYER</sequence>
<dbReference type="InterPro" id="IPR003593">
    <property type="entry name" value="AAA+_ATPase"/>
</dbReference>
<evidence type="ECO:0000313" key="4">
    <source>
        <dbReference type="EMBL" id="TDT18397.1"/>
    </source>
</evidence>
<dbReference type="GO" id="GO:0005886">
    <property type="term" value="C:plasma membrane"/>
    <property type="evidence" value="ECO:0007669"/>
    <property type="project" value="TreeGrafter"/>
</dbReference>
<organism evidence="4 5">
    <name type="scientific">Ilumatobacter fluminis</name>
    <dbReference type="NCBI Taxonomy" id="467091"/>
    <lineage>
        <taxon>Bacteria</taxon>
        <taxon>Bacillati</taxon>
        <taxon>Actinomycetota</taxon>
        <taxon>Acidimicrobiia</taxon>
        <taxon>Acidimicrobiales</taxon>
        <taxon>Ilumatobacteraceae</taxon>
        <taxon>Ilumatobacter</taxon>
    </lineage>
</organism>
<keyword evidence="5" id="KW-1185">Reference proteome</keyword>
<dbReference type="EMBL" id="SOAU01000001">
    <property type="protein sequence ID" value="TDT18397.1"/>
    <property type="molecule type" value="Genomic_DNA"/>
</dbReference>
<dbReference type="PANTHER" id="PTHR24220">
    <property type="entry name" value="IMPORT ATP-BINDING PROTEIN"/>
    <property type="match status" value="1"/>
</dbReference>
<name>A0A4R7I409_9ACTN</name>
<evidence type="ECO:0000256" key="2">
    <source>
        <dbReference type="ARBA" id="ARBA00022840"/>
    </source>
</evidence>